<feature type="chain" id="PRO_5030521833" description="Methyltransferase FkbM domain-containing protein" evidence="2">
    <location>
        <begin position="29"/>
        <end position="633"/>
    </location>
</feature>
<feature type="region of interest" description="Disordered" evidence="1">
    <location>
        <begin position="611"/>
        <end position="633"/>
    </location>
</feature>
<evidence type="ECO:0000256" key="1">
    <source>
        <dbReference type="SAM" id="MobiDB-lite"/>
    </source>
</evidence>
<evidence type="ECO:0000256" key="2">
    <source>
        <dbReference type="SAM" id="SignalP"/>
    </source>
</evidence>
<dbReference type="InterPro" id="IPR029063">
    <property type="entry name" value="SAM-dependent_MTases_sf"/>
</dbReference>
<protein>
    <recommendedName>
        <fullName evidence="4">Methyltransferase FkbM domain-containing protein</fullName>
    </recommendedName>
</protein>
<dbReference type="AlphaFoldDB" id="A0A7S1R9E0"/>
<reference evidence="3" key="1">
    <citation type="submission" date="2021-01" db="EMBL/GenBank/DDBJ databases">
        <authorList>
            <person name="Corre E."/>
            <person name="Pelletier E."/>
            <person name="Niang G."/>
            <person name="Scheremetjew M."/>
            <person name="Finn R."/>
            <person name="Kale V."/>
            <person name="Holt S."/>
            <person name="Cochrane G."/>
            <person name="Meng A."/>
            <person name="Brown T."/>
            <person name="Cohen L."/>
        </authorList>
    </citation>
    <scope>NUCLEOTIDE SEQUENCE</scope>
    <source>
        <strain evidence="3">OF101</strain>
    </source>
</reference>
<keyword evidence="2" id="KW-0732">Signal</keyword>
<organism evidence="3">
    <name type="scientific">Alexandrium catenella</name>
    <name type="common">Red tide dinoflagellate</name>
    <name type="synonym">Gonyaulax catenella</name>
    <dbReference type="NCBI Taxonomy" id="2925"/>
    <lineage>
        <taxon>Eukaryota</taxon>
        <taxon>Sar</taxon>
        <taxon>Alveolata</taxon>
        <taxon>Dinophyceae</taxon>
        <taxon>Gonyaulacales</taxon>
        <taxon>Pyrocystaceae</taxon>
        <taxon>Alexandrium</taxon>
    </lineage>
</organism>
<feature type="signal peptide" evidence="2">
    <location>
        <begin position="1"/>
        <end position="28"/>
    </location>
</feature>
<feature type="region of interest" description="Disordered" evidence="1">
    <location>
        <begin position="314"/>
        <end position="333"/>
    </location>
</feature>
<gene>
    <name evidence="3" type="ORF">ACAT0790_LOCUS35979</name>
</gene>
<dbReference type="EMBL" id="HBGE01060088">
    <property type="protein sequence ID" value="CAD9159214.1"/>
    <property type="molecule type" value="Transcribed_RNA"/>
</dbReference>
<sequence>MRMLLGGCWNGIALALGCLVASLAGVAARTRPIPTGRGAAAAEWLRCWRGSEIDWPQLRVKLDSYADKYLQAPQLFTEEAQLALIYAHKPLRLPGSAACPLGDLALRLFMWLFVEEDRLSEAVEGSPAFGAPGSEHTSLQPAAMLAQALRSLWEAPLSWSDILASGWPLFSILAQLGQRARRAAGLSPSASPAGQCEDARTWGGRPYLRALEQTFETGVLLPVHASLAVVLEVDRAKCPLAFACALLSLAESARWDSTDAGLGPDGGYNAHYYRNAAMAPLLVESPNSMLGDLHEYVGREPETDREALLEQAERSLRESVERERTAGGQRGQQQQKALVWPSGFLLTPWPLWRMVDRLGCSEWVEVRTAPLAPSAMGRRLRSASPSFFIHVFPHRVSSDGMQSSKTRASEQPYCAKEFQNELDGIRLRRGPSAALRVVEAGPHLGDCLLWAAARAGCAGRLRMTGYDVIHQLVAFMRKSIDRNAMGACLDVKLAFLAEAASERTSFHGVPALSLDSQLDEHVDLLKVHTNGGEDAILRGGRSLFSDPAKGVDVVVLNSASAEVLLRAVQFLSSLPMGPYELQARGRLLEPGEEEQALREALRQGGSVQLVARRGGLPPERSTAHWNATRGAGR</sequence>
<evidence type="ECO:0000313" key="3">
    <source>
        <dbReference type="EMBL" id="CAD9159214.1"/>
    </source>
</evidence>
<dbReference type="SUPFAM" id="SSF53335">
    <property type="entry name" value="S-adenosyl-L-methionine-dependent methyltransferases"/>
    <property type="match status" value="1"/>
</dbReference>
<dbReference type="PROSITE" id="PS51257">
    <property type="entry name" value="PROKAR_LIPOPROTEIN"/>
    <property type="match status" value="1"/>
</dbReference>
<evidence type="ECO:0008006" key="4">
    <source>
        <dbReference type="Google" id="ProtNLM"/>
    </source>
</evidence>
<feature type="compositionally biased region" description="Basic and acidic residues" evidence="1">
    <location>
        <begin position="314"/>
        <end position="325"/>
    </location>
</feature>
<proteinExistence type="predicted"/>
<accession>A0A7S1R9E0</accession>
<name>A0A7S1R9E0_ALECA</name>